<evidence type="ECO:0000313" key="5">
    <source>
        <dbReference type="Proteomes" id="UP000198953"/>
    </source>
</evidence>
<dbReference type="GO" id="GO:0018580">
    <property type="term" value="F:nitronate monooxygenase activity"/>
    <property type="evidence" value="ECO:0007669"/>
    <property type="project" value="InterPro"/>
</dbReference>
<dbReference type="RefSeq" id="WP_055509251.1">
    <property type="nucleotide sequence ID" value="NZ_BBZG01000006.1"/>
</dbReference>
<sequence>MTIRTWLTDRFGLTVPVVGAPMAGVGAGRLAAAVSRAGALGMIGVSGAVTPAWIEEQAGEAAAAGRPYGIGLIAWTLARDPAKLDAVLAARPALVSVSFGPYAEHLGKLRAAGIVVVTQAGTTEEAVAAERAGVDAVVARGGEGGGHGRNEVATLPLLQSVLDAVRVPVLAAGGIATARGLAAVLAAGAEGAWVGTAFMGCAETVLPPAAAERVLAAAETDTAYGRVFDVAQRLDWPPEYGGRALRNAFFERWKGHEEELATHEAAPAEIAAAREAGDYETACVYAGQAVGMVRERRTAADVVAGFADAEHLLNRFR</sequence>
<dbReference type="PANTHER" id="PTHR32332:SF31">
    <property type="entry name" value="2-NITROPROPANE DIOXYGENASE FAMILY, PUTATIVE (AFU_ORTHOLOGUE AFUA_2G09850)-RELATED"/>
    <property type="match status" value="1"/>
</dbReference>
<dbReference type="CDD" id="cd04730">
    <property type="entry name" value="NPD_like"/>
    <property type="match status" value="1"/>
</dbReference>
<dbReference type="Gene3D" id="3.20.20.70">
    <property type="entry name" value="Aldolase class I"/>
    <property type="match status" value="1"/>
</dbReference>
<proteinExistence type="predicted"/>
<evidence type="ECO:0000256" key="1">
    <source>
        <dbReference type="ARBA" id="ARBA00022630"/>
    </source>
</evidence>
<accession>A0A1H8HRR5</accession>
<evidence type="ECO:0000313" key="4">
    <source>
        <dbReference type="EMBL" id="SEN58646.1"/>
    </source>
</evidence>
<reference evidence="4 5" key="1">
    <citation type="submission" date="2016-10" db="EMBL/GenBank/DDBJ databases">
        <authorList>
            <person name="de Groot N.N."/>
        </authorList>
    </citation>
    <scope>NUCLEOTIDE SEQUENCE [LARGE SCALE GENOMIC DNA]</scope>
    <source>
        <strain evidence="4 5">DSM 43357</strain>
    </source>
</reference>
<dbReference type="PANTHER" id="PTHR32332">
    <property type="entry name" value="2-NITROPROPANE DIOXYGENASE"/>
    <property type="match status" value="1"/>
</dbReference>
<dbReference type="EMBL" id="FOBF01000030">
    <property type="protein sequence ID" value="SEN58646.1"/>
    <property type="molecule type" value="Genomic_DNA"/>
</dbReference>
<keyword evidence="5" id="KW-1185">Reference proteome</keyword>
<keyword evidence="1" id="KW-0285">Flavoprotein</keyword>
<dbReference type="Pfam" id="PF03060">
    <property type="entry name" value="NMO"/>
    <property type="match status" value="1"/>
</dbReference>
<dbReference type="InterPro" id="IPR013785">
    <property type="entry name" value="Aldolase_TIM"/>
</dbReference>
<keyword evidence="4" id="KW-0503">Monooxygenase</keyword>
<name>A0A1H8HRR5_9ACTN</name>
<dbReference type="InterPro" id="IPR004136">
    <property type="entry name" value="NMO"/>
</dbReference>
<evidence type="ECO:0000256" key="3">
    <source>
        <dbReference type="ARBA" id="ARBA00023002"/>
    </source>
</evidence>
<dbReference type="AlphaFoldDB" id="A0A1H8HRR5"/>
<organism evidence="4 5">
    <name type="scientific">Nonomuraea pusilla</name>
    <dbReference type="NCBI Taxonomy" id="46177"/>
    <lineage>
        <taxon>Bacteria</taxon>
        <taxon>Bacillati</taxon>
        <taxon>Actinomycetota</taxon>
        <taxon>Actinomycetes</taxon>
        <taxon>Streptosporangiales</taxon>
        <taxon>Streptosporangiaceae</taxon>
        <taxon>Nonomuraea</taxon>
    </lineage>
</organism>
<dbReference type="SUPFAM" id="SSF51412">
    <property type="entry name" value="Inosine monophosphate dehydrogenase (IMPDH)"/>
    <property type="match status" value="1"/>
</dbReference>
<keyword evidence="2" id="KW-0288">FMN</keyword>
<dbReference type="STRING" id="46177.SAMN05660976_07870"/>
<protein>
    <submittedName>
        <fullName evidence="4">Nitronate monooxygenase</fullName>
    </submittedName>
</protein>
<dbReference type="OrthoDB" id="9778912at2"/>
<gene>
    <name evidence="4" type="ORF">SAMN05660976_07870</name>
</gene>
<dbReference type="Proteomes" id="UP000198953">
    <property type="component" value="Unassembled WGS sequence"/>
</dbReference>
<keyword evidence="3" id="KW-0560">Oxidoreductase</keyword>
<evidence type="ECO:0000256" key="2">
    <source>
        <dbReference type="ARBA" id="ARBA00022643"/>
    </source>
</evidence>